<dbReference type="InterPro" id="IPR049058">
    <property type="entry name" value="NAD_Glu_DH_HM2"/>
</dbReference>
<feature type="domain" description="NAD-specific glutamate dehydrogenase C-terminal" evidence="3">
    <location>
        <begin position="1327"/>
        <end position="1662"/>
    </location>
</feature>
<name>A0A1M7HDD2_9ACTN</name>
<protein>
    <submittedName>
        <fullName evidence="7">Glutamate dehydrogenase</fullName>
    </submittedName>
</protein>
<organism evidence="7 8">
    <name type="scientific">Cryptosporangium aurantiacum</name>
    <dbReference type="NCBI Taxonomy" id="134849"/>
    <lineage>
        <taxon>Bacteria</taxon>
        <taxon>Bacillati</taxon>
        <taxon>Actinomycetota</taxon>
        <taxon>Actinomycetes</taxon>
        <taxon>Cryptosporangiales</taxon>
        <taxon>Cryptosporangiaceae</taxon>
        <taxon>Cryptosporangium</taxon>
    </lineage>
</organism>
<dbReference type="Pfam" id="PF21074">
    <property type="entry name" value="GDH_C"/>
    <property type="match status" value="1"/>
</dbReference>
<dbReference type="InterPro" id="IPR048381">
    <property type="entry name" value="GDH_C"/>
</dbReference>
<dbReference type="STRING" id="134849.SAMN05443668_101153"/>
<dbReference type="Pfam" id="PF21073">
    <property type="entry name" value="GDH_HM1"/>
    <property type="match status" value="1"/>
</dbReference>
<dbReference type="InterPro" id="IPR049059">
    <property type="entry name" value="NAD_Glu_DH_HM1"/>
</dbReference>
<feature type="domain" description="NAD-glutamate dehydrogenase catalytic" evidence="2">
    <location>
        <begin position="783"/>
        <end position="1280"/>
    </location>
</feature>
<sequence>MERRALSARQTEDSGLEPVVDPQLGLSTTTSDGDLLASVDEVENHKDALITKAAASTDDELVAALLPVYFRYVPAEELLHRSPADLVTATASHRGLGASRAPGEMKLRVITPRGDAGWCGGHTVIELVTDDMPFLVDSVTAELARHELGVHLLVHPQMVVVRDAEGTLTEVRPVGDPDAPVAGEVVESWMHIEIDRRSHRGAEERLEIDLQRVLADVRAAVLDWDEMRARALTIADGLTHRTLPVPDKDVTDARELLRWLADDHFTFLGYREYRLEGDGDDRRLVAAPGTGLGVLRDGPNRPRRLADMPSEVRAKILEKRLLIITKANSRSTVHRPAYLDYVGFKTFDADGNVTGERRFLGLFSSAAYLDSVRALPVISRKVDEVLARSGLSRSSHSGKDLLQILETYPRDELFQIATSELFNTVMAVLRLGGRRRLRLFVRRDAYGRFISCVVYLPRDRYTTQNRLRMQDILMDALHGVGVDYTTRVTESVLARVKFVVRTDPGASVGPIDVDALQQRLADATRSWDDEFAAEIRREIGEEQATRLLRRYGTAFTAAYQAEHSAAEAVEDLSRIEVLEDEGDLGVSLYRTADRGLRFTVYRLGDAMALSDVLPVLHSLGVEVVDERPYRVQRTDDKPTWVYDFGLRVRSGTDAPHVGGPVGRAVAESGPLAAPGPVDIRRVHSAMENAFAACWRGECEVDGFNALVVSAGLAWDEVVVLRAYAKYLRQAGSRWSQEYVERVLAEHPTIARQLVDLFTARFDPHFRGDAAAREAASDTLKTTLTEALDAVESLDADRILRSVLTLITATLRTNHFQRGRTGRHKPYLSFKIDPRAVPDLPAPRPAFEIFVYSPRVEGVHLRFGAVARGGLRWSDRREDFRTEILGLVKAQMVKNTVIVPVGSKGGFVVKNPPVGGDRDALMAEGIECYRTFIRGLLDVTDNLRDGHTVVPPVDVVRHDGDDSYLVVAADKGTATFSDIANEVAAEYGFWLGDAFASGGSVGYDHKAMGITARGAWESVKRHFRELGLDTQSEEFTVVGVGDMSGDVFGNGMLLSEHIRLVAAFDHRHIFVDPTPDAAVSYAERRRLFELPRSSWADYDRTLISAGGGVFPRTAKAIDVTPEMRTALGLADTVTRVSPAELMKSILLAPVDLLWNGGIGTYVKASDETHADAGDKSNDAVRVDGRQLRVRVVGEGGNLGLTQRGRIEYALEGGRVNTDAIDNSAGVDTSDHEVNIKILLDQAVHAGELTTAARNSLLAEMTDEVAELVLHDNYSQNEALGLARHLAPRLFGVHRRLMSELERSGRLNRALEFLPDDETADARAAAGGALTSPELSVLLAYVKIVLADDILASAVPDDPWCRPILRNYFPTPLREEYARHAETHPLRREIITTAVINEVVNHGGISFVYRTMEETGASPADVVRAYAVVRDVFGLGELWGAANALDASRPATAQIAVMVQARRVLDRGVRWLLQSRSGTIDVEAEVARLRPGMAELTAEMGSLMIGREAERYRSFAAELAEEGVPADLADRVTAALYGFGLLDVVELAHHTEQSGRELATLYYTLSERFRVDEMLDRISALPRIDRWQALARLALRYDLYSALDSLTREVLRRVPGDIPADERVSRWADANADNISRALTTLGLLAEDAPSDLATLTVVLRQIRTVVRASSAHSD</sequence>
<dbReference type="OrthoDB" id="9758052at2"/>
<dbReference type="GO" id="GO:0004352">
    <property type="term" value="F:glutamate dehydrogenase (NAD+) activity"/>
    <property type="evidence" value="ECO:0007669"/>
    <property type="project" value="InterPro"/>
</dbReference>
<dbReference type="Pfam" id="PF21076">
    <property type="entry name" value="GDH_ACT2"/>
    <property type="match status" value="1"/>
</dbReference>
<dbReference type="InterPro" id="IPR036291">
    <property type="entry name" value="NAD(P)-bd_dom_sf"/>
</dbReference>
<dbReference type="SUPFAM" id="SSF51735">
    <property type="entry name" value="NAD(P)-binding Rossmann-fold domains"/>
    <property type="match status" value="1"/>
</dbReference>
<dbReference type="InterPro" id="IPR049056">
    <property type="entry name" value="NAD_Glu_DH_HM3"/>
</dbReference>
<dbReference type="Pfam" id="PF21075">
    <property type="entry name" value="GDH_ACT1"/>
    <property type="match status" value="1"/>
</dbReference>
<feature type="region of interest" description="Disordered" evidence="1">
    <location>
        <begin position="1"/>
        <end position="27"/>
    </location>
</feature>
<evidence type="ECO:0000259" key="4">
    <source>
        <dbReference type="Pfam" id="PF21075"/>
    </source>
</evidence>
<dbReference type="RefSeq" id="WP_073250381.1">
    <property type="nucleotide sequence ID" value="NZ_FRCS01000001.1"/>
</dbReference>
<dbReference type="Proteomes" id="UP000184440">
    <property type="component" value="Unassembled WGS sequence"/>
</dbReference>
<proteinExistence type="predicted"/>
<feature type="domain" description="NAD-glutamate dehydrogenase ACT2" evidence="5">
    <location>
        <begin position="438"/>
        <end position="528"/>
    </location>
</feature>
<keyword evidence="8" id="KW-1185">Reference proteome</keyword>
<dbReference type="SUPFAM" id="SSF53223">
    <property type="entry name" value="Aminoacid dehydrogenase-like, N-terminal domain"/>
    <property type="match status" value="1"/>
</dbReference>
<reference evidence="7 8" key="1">
    <citation type="submission" date="2016-11" db="EMBL/GenBank/DDBJ databases">
        <authorList>
            <person name="Jaros S."/>
            <person name="Januszkiewicz K."/>
            <person name="Wedrychowicz H."/>
        </authorList>
    </citation>
    <scope>NUCLEOTIDE SEQUENCE [LARGE SCALE GENOMIC DNA]</scope>
    <source>
        <strain evidence="7 8">DSM 46144</strain>
    </source>
</reference>
<dbReference type="PIRSF" id="PIRSF036761">
    <property type="entry name" value="GDH_Mll4104"/>
    <property type="match status" value="1"/>
</dbReference>
<evidence type="ECO:0000259" key="2">
    <source>
        <dbReference type="Pfam" id="PF05088"/>
    </source>
</evidence>
<feature type="domain" description="NAD-glutamate dehydrogenase N-terminal ACT1" evidence="4">
    <location>
        <begin position="68"/>
        <end position="207"/>
    </location>
</feature>
<dbReference type="InterPro" id="IPR007780">
    <property type="entry name" value="NAD_Glu_DH_bac"/>
</dbReference>
<dbReference type="InterPro" id="IPR046346">
    <property type="entry name" value="Aminoacid_DH-like_N_sf"/>
</dbReference>
<dbReference type="InterPro" id="IPR049062">
    <property type="entry name" value="NAD_Glu_DH_ACT2"/>
</dbReference>
<dbReference type="EMBL" id="FRCS01000001">
    <property type="protein sequence ID" value="SHM26485.1"/>
    <property type="molecule type" value="Genomic_DNA"/>
</dbReference>
<evidence type="ECO:0000259" key="5">
    <source>
        <dbReference type="Pfam" id="PF21076"/>
    </source>
</evidence>
<dbReference type="Gene3D" id="3.40.50.720">
    <property type="entry name" value="NAD(P)-binding Rossmann-like Domain"/>
    <property type="match status" value="1"/>
</dbReference>
<evidence type="ECO:0000313" key="8">
    <source>
        <dbReference type="Proteomes" id="UP000184440"/>
    </source>
</evidence>
<evidence type="ECO:0000259" key="6">
    <source>
        <dbReference type="Pfam" id="PF21077"/>
    </source>
</evidence>
<dbReference type="GO" id="GO:0004069">
    <property type="term" value="F:L-aspartate:2-oxoglutarate aminotransferase activity"/>
    <property type="evidence" value="ECO:0007669"/>
    <property type="project" value="InterPro"/>
</dbReference>
<dbReference type="InterPro" id="IPR028971">
    <property type="entry name" value="NAD-GDH_cat"/>
</dbReference>
<dbReference type="Pfam" id="PF21078">
    <property type="entry name" value="GDH_HM3"/>
    <property type="match status" value="1"/>
</dbReference>
<dbReference type="Pfam" id="PF21077">
    <property type="entry name" value="GDH_ACT3"/>
    <property type="match status" value="1"/>
</dbReference>
<dbReference type="PANTHER" id="PTHR43403:SF1">
    <property type="entry name" value="NAD-SPECIFIC GLUTAMATE DEHYDROGENASE"/>
    <property type="match status" value="1"/>
</dbReference>
<feature type="domain" description="NAD-glutamate dehydrogenase ACT3" evidence="6">
    <location>
        <begin position="583"/>
        <end position="653"/>
    </location>
</feature>
<dbReference type="Pfam" id="PF21079">
    <property type="entry name" value="GDH_HM2"/>
    <property type="match status" value="1"/>
</dbReference>
<dbReference type="PANTHER" id="PTHR43403">
    <property type="entry name" value="NAD-SPECIFIC GLUTAMATE DEHYDROGENASE"/>
    <property type="match status" value="1"/>
</dbReference>
<evidence type="ECO:0000259" key="3">
    <source>
        <dbReference type="Pfam" id="PF21074"/>
    </source>
</evidence>
<dbReference type="InterPro" id="IPR024727">
    <property type="entry name" value="NAD_Glu_DH_N_ACT1"/>
</dbReference>
<evidence type="ECO:0000256" key="1">
    <source>
        <dbReference type="SAM" id="MobiDB-lite"/>
    </source>
</evidence>
<dbReference type="Pfam" id="PF05088">
    <property type="entry name" value="Bac_GDH_CD"/>
    <property type="match status" value="1"/>
</dbReference>
<gene>
    <name evidence="7" type="ORF">SAMN05443668_101153</name>
</gene>
<accession>A0A1M7HDD2</accession>
<evidence type="ECO:0000313" key="7">
    <source>
        <dbReference type="EMBL" id="SHM26485.1"/>
    </source>
</evidence>
<dbReference type="InterPro" id="IPR049064">
    <property type="entry name" value="NAD_Glu_DH_ACT3"/>
</dbReference>
<dbReference type="GO" id="GO:0006538">
    <property type="term" value="P:L-glutamate catabolic process"/>
    <property type="evidence" value="ECO:0007669"/>
    <property type="project" value="InterPro"/>
</dbReference>